<accession>A0A5C6E4P8</accession>
<organism evidence="1 2">
    <name type="scientific">Rubripirellula tenax</name>
    <dbReference type="NCBI Taxonomy" id="2528015"/>
    <lineage>
        <taxon>Bacteria</taxon>
        <taxon>Pseudomonadati</taxon>
        <taxon>Planctomycetota</taxon>
        <taxon>Planctomycetia</taxon>
        <taxon>Pirellulales</taxon>
        <taxon>Pirellulaceae</taxon>
        <taxon>Rubripirellula</taxon>
    </lineage>
</organism>
<protein>
    <submittedName>
        <fullName evidence="1">Uncharacterized protein</fullName>
    </submittedName>
</protein>
<dbReference type="Proteomes" id="UP000318288">
    <property type="component" value="Unassembled WGS sequence"/>
</dbReference>
<name>A0A5C6E4P8_9BACT</name>
<reference evidence="1 2" key="1">
    <citation type="submission" date="2019-02" db="EMBL/GenBank/DDBJ databases">
        <title>Deep-cultivation of Planctomycetes and their phenomic and genomic characterization uncovers novel biology.</title>
        <authorList>
            <person name="Wiegand S."/>
            <person name="Jogler M."/>
            <person name="Boedeker C."/>
            <person name="Pinto D."/>
            <person name="Vollmers J."/>
            <person name="Rivas-Marin E."/>
            <person name="Kohn T."/>
            <person name="Peeters S.H."/>
            <person name="Heuer A."/>
            <person name="Rast P."/>
            <person name="Oberbeckmann S."/>
            <person name="Bunk B."/>
            <person name="Jeske O."/>
            <person name="Meyerdierks A."/>
            <person name="Storesund J.E."/>
            <person name="Kallscheuer N."/>
            <person name="Luecker S."/>
            <person name="Lage O.M."/>
            <person name="Pohl T."/>
            <person name="Merkel B.J."/>
            <person name="Hornburger P."/>
            <person name="Mueller R.-W."/>
            <person name="Bruemmer F."/>
            <person name="Labrenz M."/>
            <person name="Spormann A.M."/>
            <person name="Op Den Camp H."/>
            <person name="Overmann J."/>
            <person name="Amann R."/>
            <person name="Jetten M.S.M."/>
            <person name="Mascher T."/>
            <person name="Medema M.H."/>
            <person name="Devos D.P."/>
            <person name="Kaster A.-K."/>
            <person name="Ovreas L."/>
            <person name="Rohde M."/>
            <person name="Galperin M.Y."/>
            <person name="Jogler C."/>
        </authorList>
    </citation>
    <scope>NUCLEOTIDE SEQUENCE [LARGE SCALE GENOMIC DNA]</scope>
    <source>
        <strain evidence="1 2">Poly51</strain>
    </source>
</reference>
<keyword evidence="2" id="KW-1185">Reference proteome</keyword>
<dbReference type="EMBL" id="SJPW01000010">
    <property type="protein sequence ID" value="TWU44633.1"/>
    <property type="molecule type" value="Genomic_DNA"/>
</dbReference>
<sequence length="144" mass="15495">MICVLFSALGFAYALREDAKRRELIAEIENAGGFVTFDDSTTSLFRTTRVSGVSIPYSSVSSVDTSRLNLFANLSDLSMTDGDVTTADGGQLHFRVLQHKLAPGDEPDGFFSRVKSVSTLPQSWDLYTPPSSGLGGSRGIHNDG</sequence>
<comment type="caution">
    <text evidence="1">The sequence shown here is derived from an EMBL/GenBank/DDBJ whole genome shotgun (WGS) entry which is preliminary data.</text>
</comment>
<dbReference type="AlphaFoldDB" id="A0A5C6E4P8"/>
<evidence type="ECO:0000313" key="2">
    <source>
        <dbReference type="Proteomes" id="UP000318288"/>
    </source>
</evidence>
<evidence type="ECO:0000313" key="1">
    <source>
        <dbReference type="EMBL" id="TWU44633.1"/>
    </source>
</evidence>
<proteinExistence type="predicted"/>
<gene>
    <name evidence="1" type="ORF">Poly51_59020</name>
</gene>